<sequence length="195" mass="20690">MVIDMERTHGVVPDTRASLSVGPSYPSDLLALRNTTAQLLPQVTGMQTSGVSVSRTQTREPPRSLDEVALASHMDSGPTRAEKKDEKASAEVVTEMVKAVGPSLSTALAPLNETIQAVQKELVQRRGSADTRRPTGGRVSALADVDYGVVEESGGYPTYPADETIDQDVFHSVFAVLSSTLPADQAAKVAVETAR</sequence>
<dbReference type="InParanoid" id="A0A0G4G7M7"/>
<accession>A0A0G4G7M7</accession>
<keyword evidence="2" id="KW-1185">Reference proteome</keyword>
<dbReference type="VEuPathDB" id="CryptoDB:Vbra_335"/>
<evidence type="ECO:0000313" key="1">
    <source>
        <dbReference type="EMBL" id="CEM24646.1"/>
    </source>
</evidence>
<name>A0A0G4G7M7_VITBC</name>
<gene>
    <name evidence="1" type="ORF">Vbra_335</name>
</gene>
<reference evidence="1 2" key="1">
    <citation type="submission" date="2014-11" db="EMBL/GenBank/DDBJ databases">
        <authorList>
            <person name="Zhu J."/>
            <person name="Qi W."/>
            <person name="Song R."/>
        </authorList>
    </citation>
    <scope>NUCLEOTIDE SEQUENCE [LARGE SCALE GENOMIC DNA]</scope>
</reference>
<dbReference type="AlphaFoldDB" id="A0A0G4G7M7"/>
<protein>
    <submittedName>
        <fullName evidence="1">Uncharacterized protein</fullName>
    </submittedName>
</protein>
<dbReference type="Proteomes" id="UP000041254">
    <property type="component" value="Unassembled WGS sequence"/>
</dbReference>
<evidence type="ECO:0000313" key="2">
    <source>
        <dbReference type="Proteomes" id="UP000041254"/>
    </source>
</evidence>
<dbReference type="EMBL" id="CDMY01000585">
    <property type="protein sequence ID" value="CEM24646.1"/>
    <property type="molecule type" value="Genomic_DNA"/>
</dbReference>
<proteinExistence type="predicted"/>
<organism evidence="1 2">
    <name type="scientific">Vitrella brassicaformis (strain CCMP3155)</name>
    <dbReference type="NCBI Taxonomy" id="1169540"/>
    <lineage>
        <taxon>Eukaryota</taxon>
        <taxon>Sar</taxon>
        <taxon>Alveolata</taxon>
        <taxon>Colpodellida</taxon>
        <taxon>Vitrellaceae</taxon>
        <taxon>Vitrella</taxon>
    </lineage>
</organism>